<evidence type="ECO:0000256" key="4">
    <source>
        <dbReference type="ARBA" id="ARBA00022840"/>
    </source>
</evidence>
<feature type="domain" description="Protein kinase" evidence="6">
    <location>
        <begin position="8"/>
        <end position="142"/>
    </location>
</feature>
<keyword evidence="8" id="KW-1185">Reference proteome</keyword>
<dbReference type="InterPro" id="IPR011009">
    <property type="entry name" value="Kinase-like_dom_sf"/>
</dbReference>
<dbReference type="EC" id="2.7.11.1" evidence="7"/>
<sequence>MERCVGSWIIEGELGRGSFAVVWRARHATTGAPAAVKEINTDKLNKKLQESLASEVAVLSQTKHRNIVGLLDLLKDGSRIYIVLEYCAGGDLGLYIRRYGRVSEATARYFLVQLAEGLKELRRHNVIHVSRLYSHSHIRLCI</sequence>
<evidence type="ECO:0000259" key="6">
    <source>
        <dbReference type="PROSITE" id="PS50011"/>
    </source>
</evidence>
<dbReference type="PROSITE" id="PS00107">
    <property type="entry name" value="PROTEIN_KINASE_ATP"/>
    <property type="match status" value="1"/>
</dbReference>
<keyword evidence="1 7" id="KW-0808">Transferase</keyword>
<dbReference type="GO" id="GO:0016020">
    <property type="term" value="C:membrane"/>
    <property type="evidence" value="ECO:0007669"/>
    <property type="project" value="TreeGrafter"/>
</dbReference>
<keyword evidence="2 5" id="KW-0547">Nucleotide-binding</keyword>
<dbReference type="GO" id="GO:0000407">
    <property type="term" value="C:phagophore assembly site"/>
    <property type="evidence" value="ECO:0007669"/>
    <property type="project" value="TreeGrafter"/>
</dbReference>
<dbReference type="SUPFAM" id="SSF56112">
    <property type="entry name" value="Protein kinase-like (PK-like)"/>
    <property type="match status" value="1"/>
</dbReference>
<dbReference type="PANTHER" id="PTHR24348:SF22">
    <property type="entry name" value="NON-SPECIFIC SERINE_THREONINE PROTEIN KINASE"/>
    <property type="match status" value="1"/>
</dbReference>
<dbReference type="AlphaFoldDB" id="A0A0D2J8B1"/>
<dbReference type="KEGG" id="mng:MNEG_11967"/>
<dbReference type="Proteomes" id="UP000054498">
    <property type="component" value="Unassembled WGS sequence"/>
</dbReference>
<evidence type="ECO:0000256" key="2">
    <source>
        <dbReference type="ARBA" id="ARBA00022741"/>
    </source>
</evidence>
<evidence type="ECO:0000256" key="3">
    <source>
        <dbReference type="ARBA" id="ARBA00022777"/>
    </source>
</evidence>
<organism evidence="7 8">
    <name type="scientific">Monoraphidium neglectum</name>
    <dbReference type="NCBI Taxonomy" id="145388"/>
    <lineage>
        <taxon>Eukaryota</taxon>
        <taxon>Viridiplantae</taxon>
        <taxon>Chlorophyta</taxon>
        <taxon>core chlorophytes</taxon>
        <taxon>Chlorophyceae</taxon>
        <taxon>CS clade</taxon>
        <taxon>Sphaeropleales</taxon>
        <taxon>Selenastraceae</taxon>
        <taxon>Monoraphidium</taxon>
    </lineage>
</organism>
<dbReference type="GeneID" id="25729282"/>
<dbReference type="GO" id="GO:0010506">
    <property type="term" value="P:regulation of autophagy"/>
    <property type="evidence" value="ECO:0007669"/>
    <property type="project" value="InterPro"/>
</dbReference>
<dbReference type="Pfam" id="PF00069">
    <property type="entry name" value="Pkinase"/>
    <property type="match status" value="1"/>
</dbReference>
<name>A0A0D2J8B1_9CHLO</name>
<dbReference type="Gene3D" id="1.10.510.10">
    <property type="entry name" value="Transferase(Phosphotransferase) domain 1"/>
    <property type="match status" value="1"/>
</dbReference>
<evidence type="ECO:0000313" key="8">
    <source>
        <dbReference type="Proteomes" id="UP000054498"/>
    </source>
</evidence>
<evidence type="ECO:0000256" key="5">
    <source>
        <dbReference type="PROSITE-ProRule" id="PRU10141"/>
    </source>
</evidence>
<protein>
    <submittedName>
        <fullName evidence="7">Unc51-like kinase</fullName>
        <ecNumber evidence="7">2.7.11.1</ecNumber>
    </submittedName>
</protein>
<dbReference type="GO" id="GO:0005524">
    <property type="term" value="F:ATP binding"/>
    <property type="evidence" value="ECO:0007669"/>
    <property type="project" value="UniProtKB-UniRule"/>
</dbReference>
<dbReference type="PANTHER" id="PTHR24348">
    <property type="entry name" value="SERINE/THREONINE-PROTEIN KINASE UNC-51-RELATED"/>
    <property type="match status" value="1"/>
</dbReference>
<dbReference type="GO" id="GO:0000045">
    <property type="term" value="P:autophagosome assembly"/>
    <property type="evidence" value="ECO:0007669"/>
    <property type="project" value="TreeGrafter"/>
</dbReference>
<dbReference type="STRING" id="145388.A0A0D2J8B1"/>
<evidence type="ECO:0000256" key="1">
    <source>
        <dbReference type="ARBA" id="ARBA00022679"/>
    </source>
</evidence>
<dbReference type="InterPro" id="IPR017441">
    <property type="entry name" value="Protein_kinase_ATP_BS"/>
</dbReference>
<proteinExistence type="predicted"/>
<keyword evidence="4 5" id="KW-0067">ATP-binding</keyword>
<dbReference type="GO" id="GO:0005829">
    <property type="term" value="C:cytosol"/>
    <property type="evidence" value="ECO:0007669"/>
    <property type="project" value="TreeGrafter"/>
</dbReference>
<dbReference type="GO" id="GO:0005776">
    <property type="term" value="C:autophagosome"/>
    <property type="evidence" value="ECO:0007669"/>
    <property type="project" value="TreeGrafter"/>
</dbReference>
<reference evidence="7 8" key="1">
    <citation type="journal article" date="2013" name="BMC Genomics">
        <title>Reconstruction of the lipid metabolism for the microalga Monoraphidium neglectum from its genome sequence reveals characteristics suitable for biofuel production.</title>
        <authorList>
            <person name="Bogen C."/>
            <person name="Al-Dilaimi A."/>
            <person name="Albersmeier A."/>
            <person name="Wichmann J."/>
            <person name="Grundmann M."/>
            <person name="Rupp O."/>
            <person name="Lauersen K.J."/>
            <person name="Blifernez-Klassen O."/>
            <person name="Kalinowski J."/>
            <person name="Goesmann A."/>
            <person name="Mussgnug J.H."/>
            <person name="Kruse O."/>
        </authorList>
    </citation>
    <scope>NUCLEOTIDE SEQUENCE [LARGE SCALE GENOMIC DNA]</scope>
    <source>
        <strain evidence="7 8">SAG 48.87</strain>
    </source>
</reference>
<evidence type="ECO:0000313" key="7">
    <source>
        <dbReference type="EMBL" id="KIY95997.1"/>
    </source>
</evidence>
<accession>A0A0D2J8B1</accession>
<dbReference type="PROSITE" id="PS50011">
    <property type="entry name" value="PROTEIN_KINASE_DOM"/>
    <property type="match status" value="1"/>
</dbReference>
<dbReference type="GO" id="GO:0004674">
    <property type="term" value="F:protein serine/threonine kinase activity"/>
    <property type="evidence" value="ECO:0007669"/>
    <property type="project" value="UniProtKB-EC"/>
</dbReference>
<dbReference type="EMBL" id="KK103210">
    <property type="protein sequence ID" value="KIY95997.1"/>
    <property type="molecule type" value="Genomic_DNA"/>
</dbReference>
<dbReference type="OrthoDB" id="346907at2759"/>
<feature type="binding site" evidence="5">
    <location>
        <position position="37"/>
    </location>
    <ligand>
        <name>ATP</name>
        <dbReference type="ChEBI" id="CHEBI:30616"/>
    </ligand>
</feature>
<dbReference type="InterPro" id="IPR045269">
    <property type="entry name" value="Atg1-like"/>
</dbReference>
<gene>
    <name evidence="7" type="ORF">MNEG_11967</name>
</gene>
<dbReference type="InterPro" id="IPR000719">
    <property type="entry name" value="Prot_kinase_dom"/>
</dbReference>
<keyword evidence="3 7" id="KW-0418">Kinase</keyword>
<dbReference type="RefSeq" id="XP_013895017.1">
    <property type="nucleotide sequence ID" value="XM_014039563.1"/>
</dbReference>
<dbReference type="FunFam" id="3.30.200.20:FF:000042">
    <property type="entry name" value="Aurora kinase A"/>
    <property type="match status" value="1"/>
</dbReference>